<evidence type="ECO:0000256" key="1">
    <source>
        <dbReference type="SAM" id="MobiDB-lite"/>
    </source>
</evidence>
<protein>
    <submittedName>
        <fullName evidence="2">Uncharacterized protein</fullName>
    </submittedName>
</protein>
<gene>
    <name evidence="2" type="ORF">CPLU01_06539</name>
</gene>
<reference evidence="2" key="1">
    <citation type="journal article" date="2020" name="Phytopathology">
        <title>Genome Sequence Resources of Colletotrichum truncatum, C. plurivorum, C. musicola, and C. sojae: Four Species Pathogenic to Soybean (Glycine max).</title>
        <authorList>
            <person name="Rogerio F."/>
            <person name="Boufleur T.R."/>
            <person name="Ciampi-Guillardi M."/>
            <person name="Sukno S.A."/>
            <person name="Thon M.R."/>
            <person name="Massola Junior N.S."/>
            <person name="Baroncelli R."/>
        </authorList>
    </citation>
    <scope>NUCLEOTIDE SEQUENCE</scope>
    <source>
        <strain evidence="2">LFN00145</strain>
    </source>
</reference>
<evidence type="ECO:0000313" key="3">
    <source>
        <dbReference type="Proteomes" id="UP000654918"/>
    </source>
</evidence>
<keyword evidence="3" id="KW-1185">Reference proteome</keyword>
<evidence type="ECO:0000313" key="2">
    <source>
        <dbReference type="EMBL" id="KAF6831749.1"/>
    </source>
</evidence>
<feature type="region of interest" description="Disordered" evidence="1">
    <location>
        <begin position="1"/>
        <end position="29"/>
    </location>
</feature>
<sequence>MIGELEKGRPRPTLYKDEEKEGAVEPRDREEACCRVGKNKPEATERRAAAGMADEAEMLMLLALCSIPRDQARPTSCPIGFIARRVQPARKRKLQGRLDFFKTGRFEAGRGRFL</sequence>
<organism evidence="2 3">
    <name type="scientific">Colletotrichum plurivorum</name>
    <dbReference type="NCBI Taxonomy" id="2175906"/>
    <lineage>
        <taxon>Eukaryota</taxon>
        <taxon>Fungi</taxon>
        <taxon>Dikarya</taxon>
        <taxon>Ascomycota</taxon>
        <taxon>Pezizomycotina</taxon>
        <taxon>Sordariomycetes</taxon>
        <taxon>Hypocreomycetidae</taxon>
        <taxon>Glomerellales</taxon>
        <taxon>Glomerellaceae</taxon>
        <taxon>Colletotrichum</taxon>
        <taxon>Colletotrichum orchidearum species complex</taxon>
    </lineage>
</organism>
<dbReference type="Proteomes" id="UP000654918">
    <property type="component" value="Unassembled WGS sequence"/>
</dbReference>
<proteinExistence type="predicted"/>
<comment type="caution">
    <text evidence="2">The sequence shown here is derived from an EMBL/GenBank/DDBJ whole genome shotgun (WGS) entry which is preliminary data.</text>
</comment>
<name>A0A8H6KHS3_9PEZI</name>
<dbReference type="AlphaFoldDB" id="A0A8H6KHS3"/>
<dbReference type="EMBL" id="WIGO01000077">
    <property type="protein sequence ID" value="KAF6831749.1"/>
    <property type="molecule type" value="Genomic_DNA"/>
</dbReference>
<accession>A0A8H6KHS3</accession>